<keyword evidence="2" id="KW-1185">Reference proteome</keyword>
<dbReference type="Proteomes" id="UP000694865">
    <property type="component" value="Unplaced"/>
</dbReference>
<dbReference type="PROSITE" id="PS51233">
    <property type="entry name" value="VWFD"/>
    <property type="match status" value="1"/>
</dbReference>
<feature type="domain" description="VWFD" evidence="1">
    <location>
        <begin position="1"/>
        <end position="124"/>
    </location>
</feature>
<dbReference type="RefSeq" id="XP_006823458.1">
    <property type="nucleotide sequence ID" value="XM_006823395.1"/>
</dbReference>
<accession>A0ABM0MTW7</accession>
<evidence type="ECO:0000313" key="2">
    <source>
        <dbReference type="Proteomes" id="UP000694865"/>
    </source>
</evidence>
<dbReference type="Pfam" id="PF00094">
    <property type="entry name" value="VWD"/>
    <property type="match status" value="1"/>
</dbReference>
<reference evidence="3" key="1">
    <citation type="submission" date="2025-08" db="UniProtKB">
        <authorList>
            <consortium name="RefSeq"/>
        </authorList>
    </citation>
    <scope>IDENTIFICATION</scope>
    <source>
        <tissue evidence="3">Testes</tissue>
    </source>
</reference>
<evidence type="ECO:0000259" key="1">
    <source>
        <dbReference type="PROSITE" id="PS51233"/>
    </source>
</evidence>
<dbReference type="GeneID" id="102802081"/>
<name>A0ABM0MTW7_SACKO</name>
<evidence type="ECO:0000313" key="3">
    <source>
        <dbReference type="RefSeq" id="XP_006823458.1"/>
    </source>
</evidence>
<gene>
    <name evidence="3" type="primary">LOC102802081</name>
</gene>
<sequence length="125" mass="13877">MVVYEVFVVLEDIRVNLIKQDIYVNGELRSVASPFNYGNITVERINREIIKVTLKSKFVLKWNGSGRVAPILDQSMFGKVCGLLGNGDSDPDNDMQIPIQDGTLKMVDIINEFGDGWLVPGSCKG</sequence>
<organism evidence="2 3">
    <name type="scientific">Saccoglossus kowalevskii</name>
    <name type="common">Acorn worm</name>
    <dbReference type="NCBI Taxonomy" id="10224"/>
    <lineage>
        <taxon>Eukaryota</taxon>
        <taxon>Metazoa</taxon>
        <taxon>Hemichordata</taxon>
        <taxon>Enteropneusta</taxon>
        <taxon>Harrimaniidae</taxon>
        <taxon>Saccoglossus</taxon>
    </lineage>
</organism>
<protein>
    <submittedName>
        <fullName evidence="3">von Willebrand factor-like</fullName>
    </submittedName>
</protein>
<dbReference type="InterPro" id="IPR001846">
    <property type="entry name" value="VWF_type-D"/>
</dbReference>
<proteinExistence type="predicted"/>